<dbReference type="InterPro" id="IPR018097">
    <property type="entry name" value="EGF_Ca-bd_CS"/>
</dbReference>
<evidence type="ECO:0000313" key="8">
    <source>
        <dbReference type="Proteomes" id="UP001168990"/>
    </source>
</evidence>
<accession>A0AA39FZ85</accession>
<reference evidence="7" key="1">
    <citation type="journal article" date="2023" name="bioRxiv">
        <title>Scaffold-level genome assemblies of two parasitoid biocontrol wasps reveal the parthenogenesis mechanism and an associated novel virus.</title>
        <authorList>
            <person name="Inwood S."/>
            <person name="Skelly J."/>
            <person name="Guhlin J."/>
            <person name="Harrop T."/>
            <person name="Goldson S."/>
            <person name="Dearden P."/>
        </authorList>
    </citation>
    <scope>NUCLEOTIDE SEQUENCE</scope>
    <source>
        <strain evidence="7">Irish</strain>
        <tissue evidence="7">Whole body</tissue>
    </source>
</reference>
<dbReference type="SUPFAM" id="SSF57196">
    <property type="entry name" value="EGF/Laminin"/>
    <property type="match status" value="1"/>
</dbReference>
<evidence type="ECO:0000256" key="2">
    <source>
        <dbReference type="ARBA" id="ARBA00022729"/>
    </source>
</evidence>
<dbReference type="InterPro" id="IPR001881">
    <property type="entry name" value="EGF-like_Ca-bd_dom"/>
</dbReference>
<dbReference type="AlphaFoldDB" id="A0AA39FZ85"/>
<keyword evidence="1" id="KW-0245">EGF-like domain</keyword>
<dbReference type="PROSITE" id="PS00010">
    <property type="entry name" value="ASX_HYDROXYL"/>
    <property type="match status" value="1"/>
</dbReference>
<dbReference type="GO" id="GO:0080019">
    <property type="term" value="F:alcohol-forming very long-chain fatty acyl-CoA reductase activity"/>
    <property type="evidence" value="ECO:0007669"/>
    <property type="project" value="InterPro"/>
</dbReference>
<dbReference type="SUPFAM" id="SSF51735">
    <property type="entry name" value="NAD(P)-binding Rossmann-fold domains"/>
    <property type="match status" value="1"/>
</dbReference>
<organism evidence="7 8">
    <name type="scientific">Microctonus aethiopoides</name>
    <dbReference type="NCBI Taxonomy" id="144406"/>
    <lineage>
        <taxon>Eukaryota</taxon>
        <taxon>Metazoa</taxon>
        <taxon>Ecdysozoa</taxon>
        <taxon>Arthropoda</taxon>
        <taxon>Hexapoda</taxon>
        <taxon>Insecta</taxon>
        <taxon>Pterygota</taxon>
        <taxon>Neoptera</taxon>
        <taxon>Endopterygota</taxon>
        <taxon>Hymenoptera</taxon>
        <taxon>Apocrita</taxon>
        <taxon>Ichneumonoidea</taxon>
        <taxon>Braconidae</taxon>
        <taxon>Euphorinae</taxon>
        <taxon>Microctonus</taxon>
    </lineage>
</organism>
<keyword evidence="5" id="KW-0521">NADP</keyword>
<evidence type="ECO:0000256" key="4">
    <source>
        <dbReference type="ARBA" id="ARBA00023157"/>
    </source>
</evidence>
<dbReference type="Gene3D" id="3.40.50.720">
    <property type="entry name" value="NAD(P)-binding Rossmann-like Domain"/>
    <property type="match status" value="2"/>
</dbReference>
<dbReference type="InterPro" id="IPR049883">
    <property type="entry name" value="NOTCH1_EGF-like"/>
</dbReference>
<comment type="caution">
    <text evidence="7">The sequence shown here is derived from an EMBL/GenBank/DDBJ whole genome shotgun (WGS) entry which is preliminary data.</text>
</comment>
<dbReference type="InterPro" id="IPR026055">
    <property type="entry name" value="FAR"/>
</dbReference>
<comment type="catalytic activity">
    <reaction evidence="5">
        <text>a long-chain fatty acyl-CoA + 2 NADPH + 2 H(+) = a long-chain primary fatty alcohol + 2 NADP(+) + CoA</text>
        <dbReference type="Rhea" id="RHEA:52716"/>
        <dbReference type="ChEBI" id="CHEBI:15378"/>
        <dbReference type="ChEBI" id="CHEBI:57287"/>
        <dbReference type="ChEBI" id="CHEBI:57783"/>
        <dbReference type="ChEBI" id="CHEBI:58349"/>
        <dbReference type="ChEBI" id="CHEBI:77396"/>
        <dbReference type="ChEBI" id="CHEBI:83139"/>
        <dbReference type="EC" id="1.2.1.84"/>
    </reaction>
</comment>
<protein>
    <recommendedName>
        <fullName evidence="5">Fatty acyl-CoA reductase</fullName>
        <ecNumber evidence="5">1.2.1.84</ecNumber>
    </recommendedName>
</protein>
<comment type="similarity">
    <text evidence="5">Belongs to the fatty acyl-CoA reductase family.</text>
</comment>
<dbReference type="Gene3D" id="2.10.25.10">
    <property type="entry name" value="Laminin"/>
    <property type="match status" value="1"/>
</dbReference>
<evidence type="ECO:0000256" key="5">
    <source>
        <dbReference type="RuleBase" id="RU363097"/>
    </source>
</evidence>
<dbReference type="PANTHER" id="PTHR11011">
    <property type="entry name" value="MALE STERILITY PROTEIN 2-RELATED"/>
    <property type="match status" value="1"/>
</dbReference>
<proteinExistence type="inferred from homology"/>
<evidence type="ECO:0000256" key="1">
    <source>
        <dbReference type="ARBA" id="ARBA00022536"/>
    </source>
</evidence>
<evidence type="ECO:0000256" key="3">
    <source>
        <dbReference type="ARBA" id="ARBA00022737"/>
    </source>
</evidence>
<dbReference type="GO" id="GO:0102965">
    <property type="term" value="F:alcohol-forming long-chain fatty acyl-CoA reductase activity"/>
    <property type="evidence" value="ECO:0007669"/>
    <property type="project" value="UniProtKB-EC"/>
</dbReference>
<dbReference type="PANTHER" id="PTHR11011:SF116">
    <property type="entry name" value="FATTY ACYL-COA REDUCTASE CG5065-RELATED"/>
    <property type="match status" value="1"/>
</dbReference>
<keyword evidence="5" id="KW-0560">Oxidoreductase</keyword>
<dbReference type="EC" id="1.2.1.84" evidence="5"/>
<keyword evidence="4" id="KW-1015">Disulfide bond</keyword>
<evidence type="ECO:0000259" key="6">
    <source>
        <dbReference type="PROSITE" id="PS01186"/>
    </source>
</evidence>
<dbReference type="PROSITE" id="PS01186">
    <property type="entry name" value="EGF_2"/>
    <property type="match status" value="1"/>
</dbReference>
<comment type="function">
    <text evidence="5">Catalyzes the reduction of fatty acyl-CoA to fatty alcohols.</text>
</comment>
<dbReference type="GO" id="GO:0035336">
    <property type="term" value="P:long-chain fatty-acyl-CoA metabolic process"/>
    <property type="evidence" value="ECO:0007669"/>
    <property type="project" value="TreeGrafter"/>
</dbReference>
<reference evidence="7" key="2">
    <citation type="submission" date="2023-03" db="EMBL/GenBank/DDBJ databases">
        <authorList>
            <person name="Inwood S.N."/>
            <person name="Skelly J.G."/>
            <person name="Guhlin J."/>
            <person name="Harrop T.W.R."/>
            <person name="Goldson S.G."/>
            <person name="Dearden P.K."/>
        </authorList>
    </citation>
    <scope>NUCLEOTIDE SEQUENCE</scope>
    <source>
        <strain evidence="7">Irish</strain>
        <tissue evidence="7">Whole body</tissue>
    </source>
</reference>
<keyword evidence="2" id="KW-0732">Signal</keyword>
<dbReference type="InterPro" id="IPR000742">
    <property type="entry name" value="EGF"/>
</dbReference>
<dbReference type="InterPro" id="IPR000152">
    <property type="entry name" value="EGF-type_Asp/Asn_hydroxyl_site"/>
</dbReference>
<dbReference type="GO" id="GO:0005777">
    <property type="term" value="C:peroxisome"/>
    <property type="evidence" value="ECO:0007669"/>
    <property type="project" value="TreeGrafter"/>
</dbReference>
<feature type="domain" description="EGF-like" evidence="6">
    <location>
        <begin position="365"/>
        <end position="380"/>
    </location>
</feature>
<keyword evidence="8" id="KW-1185">Reference proteome</keyword>
<keyword evidence="5" id="KW-0443">Lipid metabolism</keyword>
<dbReference type="Pfam" id="PF07645">
    <property type="entry name" value="EGF_CA"/>
    <property type="match status" value="1"/>
</dbReference>
<dbReference type="InterPro" id="IPR036291">
    <property type="entry name" value="NAD(P)-bd_dom_sf"/>
</dbReference>
<dbReference type="InterPro" id="IPR013120">
    <property type="entry name" value="FAR_NAD-bd"/>
</dbReference>
<dbReference type="EMBL" id="JAQQBS010000001">
    <property type="protein sequence ID" value="KAK0178231.1"/>
    <property type="molecule type" value="Genomic_DNA"/>
</dbReference>
<dbReference type="GO" id="GO:0005509">
    <property type="term" value="F:calcium ion binding"/>
    <property type="evidence" value="ECO:0007669"/>
    <property type="project" value="InterPro"/>
</dbReference>
<gene>
    <name evidence="7" type="ORF">PV328_002203</name>
</gene>
<name>A0AA39FZ85_9HYME</name>
<dbReference type="PROSITE" id="PS01187">
    <property type="entry name" value="EGF_CA"/>
    <property type="match status" value="1"/>
</dbReference>
<dbReference type="CDD" id="cd00054">
    <property type="entry name" value="EGF_CA"/>
    <property type="match status" value="1"/>
</dbReference>
<keyword evidence="5" id="KW-0444">Lipid biosynthesis</keyword>
<sequence length="809" mass="94192">MMEIKVMKTCIEIQKIPEFYPVIGIADVTRKLSDITKDTNVGKAHVTNNIMKTNIKMKSTVDDDDLNETEDSNWNVNLAIRDLAYYLRAHKFVDYDRRYYDKIEDVKHRLWEEFPKPPLRSLHWEVHKYCDNGFIKCLKYLDSIVQQTLLKRKDDTIVVKRNNKWTSSKNMLQIINADRECKAAKERDNLTYVPFQGPIERFQWRTTASYYMCWYTMLERPELSFFNEPCDDFADCMTVYGNNRDLRAQDRILFACALYSFCPDPCCSMRILWNMEKCYRSPLNPCYKANSTSVQKCRMYQRDNRNFNSLILNQLNVTCECDDYGYEWSSRYGLCIDVNECTRGLHNCLLHANEICINLPGDFECICKHGFVYSDDMDGCVENFVFEKIVVETIREHLVDMSLGEWYGQREILLTGVTSEFGRALLEKLLRSLPNVKVHVIIRTRSSLLKEDRINKIFASSRFERLREEQPDAISRVKVYEGNLRYDNLGLKIEDLSDLKNIEILFHAAGPFDEVFDFCHDSLPKLRVLALATSLFKHKDIFDDIRNEKFLNIPVTVLRFPCIGPAYKEPIPGFVEIMRGSTAIMVGAGYARGRSDLPAEIIPIDLAVNAIIIAAWERGIRNKNDIPTMYNLPNLECTWSELIKKGRLAHRKFPYPTFGIRGMTSIGFLHWIVVFFLEWLPSAFCDNVLSVFGAKPRCLVEYTKVHETIKSIEEVIAKPWFADRIRINQVENRLTLMDRQNFPVHCDIDLEAYILCAAASARKNCINEANIKIVNNFNRSFMIVNRSITLGYVVVLELRRFRDPINSLL</sequence>
<dbReference type="Pfam" id="PF07993">
    <property type="entry name" value="NAD_binding_4"/>
    <property type="match status" value="1"/>
</dbReference>
<keyword evidence="3" id="KW-0677">Repeat</keyword>
<dbReference type="Proteomes" id="UP001168990">
    <property type="component" value="Unassembled WGS sequence"/>
</dbReference>
<dbReference type="SMART" id="SM00179">
    <property type="entry name" value="EGF_CA"/>
    <property type="match status" value="1"/>
</dbReference>
<dbReference type="FunFam" id="2.10.25.10:FF:000038">
    <property type="entry name" value="Fibrillin 2"/>
    <property type="match status" value="1"/>
</dbReference>
<evidence type="ECO:0000313" key="7">
    <source>
        <dbReference type="EMBL" id="KAK0178231.1"/>
    </source>
</evidence>